<sequence>QILSLSFGNQEKWGLLGEYADTRFHSLSPGDERGRLMLPDVDGRRFSPLFVYTIYPPTAPPWGPR</sequence>
<dbReference type="AlphaFoldDB" id="A0A8C2ZBX3"/>
<name>A0A8C2ZBX3_CYCLU</name>
<evidence type="ECO:0000313" key="1">
    <source>
        <dbReference type="Ensembl" id="ENSCLMP00005025074.1"/>
    </source>
</evidence>
<protein>
    <submittedName>
        <fullName evidence="1">Uncharacterized protein</fullName>
    </submittedName>
</protein>
<organism evidence="1 2">
    <name type="scientific">Cyclopterus lumpus</name>
    <name type="common">Lumpsucker</name>
    <dbReference type="NCBI Taxonomy" id="8103"/>
    <lineage>
        <taxon>Eukaryota</taxon>
        <taxon>Metazoa</taxon>
        <taxon>Chordata</taxon>
        <taxon>Craniata</taxon>
        <taxon>Vertebrata</taxon>
        <taxon>Euteleostomi</taxon>
        <taxon>Actinopterygii</taxon>
        <taxon>Neopterygii</taxon>
        <taxon>Teleostei</taxon>
        <taxon>Neoteleostei</taxon>
        <taxon>Acanthomorphata</taxon>
        <taxon>Eupercaria</taxon>
        <taxon>Perciformes</taxon>
        <taxon>Cottioidei</taxon>
        <taxon>Cottales</taxon>
        <taxon>Cyclopteridae</taxon>
        <taxon>Cyclopterus</taxon>
    </lineage>
</organism>
<evidence type="ECO:0000313" key="2">
    <source>
        <dbReference type="Proteomes" id="UP000694565"/>
    </source>
</evidence>
<accession>A0A8C2ZBX3</accession>
<proteinExistence type="predicted"/>
<dbReference type="Ensembl" id="ENSCLMT00005026208.1">
    <property type="protein sequence ID" value="ENSCLMP00005025074.1"/>
    <property type="gene ID" value="ENSCLMG00005012308.1"/>
</dbReference>
<reference evidence="1" key="2">
    <citation type="submission" date="2025-09" db="UniProtKB">
        <authorList>
            <consortium name="Ensembl"/>
        </authorList>
    </citation>
    <scope>IDENTIFICATION</scope>
</reference>
<keyword evidence="2" id="KW-1185">Reference proteome</keyword>
<dbReference type="Proteomes" id="UP000694565">
    <property type="component" value="Unplaced"/>
</dbReference>
<reference evidence="1" key="1">
    <citation type="submission" date="2025-08" db="UniProtKB">
        <authorList>
            <consortium name="Ensembl"/>
        </authorList>
    </citation>
    <scope>IDENTIFICATION</scope>
</reference>